<gene>
    <name evidence="6" type="ORF">H6P81_003812</name>
</gene>
<evidence type="ECO:0000256" key="2">
    <source>
        <dbReference type="ARBA" id="ARBA00022723"/>
    </source>
</evidence>
<accession>A0AAV7FFH7</accession>
<dbReference type="InterPro" id="IPR044585">
    <property type="entry name" value="FLZ10/11"/>
</dbReference>
<feature type="compositionally biased region" description="Polar residues" evidence="4">
    <location>
        <begin position="144"/>
        <end position="154"/>
    </location>
</feature>
<keyword evidence="2" id="KW-0479">Metal-binding</keyword>
<dbReference type="Proteomes" id="UP000825729">
    <property type="component" value="Unassembled WGS sequence"/>
</dbReference>
<protein>
    <recommendedName>
        <fullName evidence="5">FLZ-type domain-containing protein</fullName>
    </recommendedName>
</protein>
<dbReference type="GO" id="GO:0046872">
    <property type="term" value="F:metal ion binding"/>
    <property type="evidence" value="ECO:0007669"/>
    <property type="project" value="UniProtKB-KW"/>
</dbReference>
<reference evidence="6 7" key="1">
    <citation type="submission" date="2021-07" db="EMBL/GenBank/DDBJ databases">
        <title>The Aristolochia fimbriata genome: insights into angiosperm evolution, floral development and chemical biosynthesis.</title>
        <authorList>
            <person name="Jiao Y."/>
        </authorList>
    </citation>
    <scope>NUCLEOTIDE SEQUENCE [LARGE SCALE GENOMIC DNA]</scope>
    <source>
        <strain evidence="6">IBCAS-2021</strain>
        <tissue evidence="6">Leaf</tissue>
    </source>
</reference>
<name>A0AAV7FFH7_ARIFI</name>
<feature type="region of interest" description="Disordered" evidence="4">
    <location>
        <begin position="144"/>
        <end position="163"/>
    </location>
</feature>
<dbReference type="AlphaFoldDB" id="A0AAV7FFH7"/>
<dbReference type="PANTHER" id="PTHR46868">
    <property type="entry name" value="FCS-LIKE ZINC FINGER 11"/>
    <property type="match status" value="1"/>
</dbReference>
<evidence type="ECO:0000313" key="6">
    <source>
        <dbReference type="EMBL" id="KAG9459304.1"/>
    </source>
</evidence>
<feature type="domain" description="FLZ-type" evidence="5">
    <location>
        <begin position="442"/>
        <end position="485"/>
    </location>
</feature>
<feature type="compositionally biased region" description="Low complexity" evidence="4">
    <location>
        <begin position="233"/>
        <end position="244"/>
    </location>
</feature>
<evidence type="ECO:0000256" key="4">
    <source>
        <dbReference type="SAM" id="MobiDB-lite"/>
    </source>
</evidence>
<dbReference type="PROSITE" id="PS51795">
    <property type="entry name" value="ZF_FLZ"/>
    <property type="match status" value="1"/>
</dbReference>
<dbReference type="InterPro" id="IPR007650">
    <property type="entry name" value="Zf-FLZ_dom"/>
</dbReference>
<evidence type="ECO:0000313" key="7">
    <source>
        <dbReference type="Proteomes" id="UP000825729"/>
    </source>
</evidence>
<feature type="region of interest" description="Disordered" evidence="4">
    <location>
        <begin position="482"/>
        <end position="505"/>
    </location>
</feature>
<dbReference type="PANTHER" id="PTHR46868:SF3">
    <property type="entry name" value="FCS-LIKE ZINC FINGER 11"/>
    <property type="match status" value="1"/>
</dbReference>
<keyword evidence="7" id="KW-1185">Reference proteome</keyword>
<evidence type="ECO:0000259" key="5">
    <source>
        <dbReference type="PROSITE" id="PS51795"/>
    </source>
</evidence>
<comment type="similarity">
    <text evidence="1">Belongs to the FLZ family.</text>
</comment>
<feature type="region of interest" description="Disordered" evidence="4">
    <location>
        <begin position="1"/>
        <end position="39"/>
    </location>
</feature>
<feature type="region of interest" description="Disordered" evidence="4">
    <location>
        <begin position="233"/>
        <end position="279"/>
    </location>
</feature>
<sequence>MRAEEREEESRREGGERESEREREREGRGEGRSKEGKREIEYRASLCQRIFTPFGSHPSSRRDFQRKIPVRICLRWGRAARRGFEIMLRKRSRTAQKDQSRSDLMPDSTPDSSFYSYAPAPKSKNTAFFRVPGLFVGFGSKVLSDSESARSPTSPLDFKGFSNPINPLGSPRVVVQSGGPQKSWDCSRVGLSILDSLTDDSKPCGRVLGVSESPNILFGSQMKINVVSNGKKKNNNLQNFFNPSSPSPPNPKSSPGRQQYAMSPHSEIKSRNPQYSGSSEMMVVDSTEIHAEQPQLLERSRSCSSGSFQSPSTLTRLVYCNPKSNSDNFCSDSKMTTQFDCPRPVKGGSNFDSFSGVPSSLPVSVGCGRTVMMGSLSASEIELSEDYTRVISHGPNPKTTHIFGDCILESHASELSVDDDNKDGWGIGSPCLADDPSFPSDDFLSYCFSCKKKLEGKDIFMYRGEKAFCSCSCRLQEILDEEEREEKSDLETTGIEEETFPAQDI</sequence>
<dbReference type="EMBL" id="JAINDJ010000002">
    <property type="protein sequence ID" value="KAG9459304.1"/>
    <property type="molecule type" value="Genomic_DNA"/>
</dbReference>
<feature type="region of interest" description="Disordered" evidence="4">
    <location>
        <begin position="90"/>
        <end position="111"/>
    </location>
</feature>
<evidence type="ECO:0000256" key="1">
    <source>
        <dbReference type="ARBA" id="ARBA00009374"/>
    </source>
</evidence>
<feature type="zinc finger region" description="FLZ-type" evidence="3">
    <location>
        <begin position="442"/>
        <end position="485"/>
    </location>
</feature>
<dbReference type="Pfam" id="PF04570">
    <property type="entry name" value="zf-FLZ"/>
    <property type="match status" value="1"/>
</dbReference>
<comment type="caution">
    <text evidence="6">The sequence shown here is derived from an EMBL/GenBank/DDBJ whole genome shotgun (WGS) entry which is preliminary data.</text>
</comment>
<proteinExistence type="inferred from homology"/>
<evidence type="ECO:0000256" key="3">
    <source>
        <dbReference type="PROSITE-ProRule" id="PRU01131"/>
    </source>
</evidence>
<organism evidence="6 7">
    <name type="scientific">Aristolochia fimbriata</name>
    <name type="common">White veined hardy Dutchman's pipe vine</name>
    <dbReference type="NCBI Taxonomy" id="158543"/>
    <lineage>
        <taxon>Eukaryota</taxon>
        <taxon>Viridiplantae</taxon>
        <taxon>Streptophyta</taxon>
        <taxon>Embryophyta</taxon>
        <taxon>Tracheophyta</taxon>
        <taxon>Spermatophyta</taxon>
        <taxon>Magnoliopsida</taxon>
        <taxon>Magnoliidae</taxon>
        <taxon>Piperales</taxon>
        <taxon>Aristolochiaceae</taxon>
        <taxon>Aristolochia</taxon>
    </lineage>
</organism>